<feature type="domain" description="Xylose isomerase-like TIM barrel" evidence="1">
    <location>
        <begin position="48"/>
        <end position="226"/>
    </location>
</feature>
<proteinExistence type="predicted"/>
<dbReference type="AlphaFoldDB" id="A0A060LWZ2"/>
<organism evidence="2 3">
    <name type="scientific">Shouchella lehensis G1</name>
    <dbReference type="NCBI Taxonomy" id="1246626"/>
    <lineage>
        <taxon>Bacteria</taxon>
        <taxon>Bacillati</taxon>
        <taxon>Bacillota</taxon>
        <taxon>Bacilli</taxon>
        <taxon>Bacillales</taxon>
        <taxon>Bacillaceae</taxon>
        <taxon>Shouchella</taxon>
    </lineage>
</organism>
<accession>A0A060LWZ2</accession>
<dbReference type="HOGENOM" id="CLU_050006_6_4_9"/>
<name>A0A060LWZ2_9BACI</name>
<dbReference type="eggNOG" id="COG1082">
    <property type="taxonomic scope" value="Bacteria"/>
</dbReference>
<dbReference type="Gene3D" id="3.20.20.150">
    <property type="entry name" value="Divalent-metal-dependent TIM barrel enzymes"/>
    <property type="match status" value="1"/>
</dbReference>
<keyword evidence="2" id="KW-0413">Isomerase</keyword>
<keyword evidence="3" id="KW-1185">Reference proteome</keyword>
<dbReference type="InterPro" id="IPR036237">
    <property type="entry name" value="Xyl_isomerase-like_sf"/>
</dbReference>
<dbReference type="RefSeq" id="WP_038476102.1">
    <property type="nucleotide sequence ID" value="NZ_CP003923.1"/>
</dbReference>
<protein>
    <submittedName>
        <fullName evidence="2">Xylose isomerase-like protein</fullName>
    </submittedName>
</protein>
<dbReference type="PATRIC" id="fig|1246626.3.peg.182"/>
<evidence type="ECO:0000313" key="2">
    <source>
        <dbReference type="EMBL" id="AIC92808.1"/>
    </source>
</evidence>
<dbReference type="Pfam" id="PF01261">
    <property type="entry name" value="AP_endonuc_2"/>
    <property type="match status" value="1"/>
</dbReference>
<dbReference type="STRING" id="1246626.BleG1_0200"/>
<dbReference type="PANTHER" id="PTHR12110">
    <property type="entry name" value="HYDROXYPYRUVATE ISOMERASE"/>
    <property type="match status" value="1"/>
</dbReference>
<dbReference type="InterPro" id="IPR050312">
    <property type="entry name" value="IolE/XylAMocC-like"/>
</dbReference>
<dbReference type="OrthoDB" id="9794305at2"/>
<gene>
    <name evidence="2" type="ORF">BleG1_0200</name>
</gene>
<sequence>MRYLSLTTWSLNRLLGPLYWNEWDEKKQEITTKIEKMPAIYTLEELPKLLKQEGFDALEVIHPHFSSTDSSYLQRVRAAFETASIQLFSILVDYGDLSHKDPVRRSADKGFIKKWIDSAAEVGATCIRVIGGEAHPDDKESLKRVSSELTELAAYGERKGIGVLTENFKSLTSTSENCLFLQHHSDIKGLITDFGNFSGVGKKNDIRLTVPYSKSIHVKALRNRDGTINKPELMENLELVRQARYAGPLTIVYDGPDDMWAGINEVKRVVKEYL</sequence>
<evidence type="ECO:0000259" key="1">
    <source>
        <dbReference type="Pfam" id="PF01261"/>
    </source>
</evidence>
<dbReference type="Proteomes" id="UP000027142">
    <property type="component" value="Chromosome"/>
</dbReference>
<reference evidence="2 3" key="1">
    <citation type="journal article" date="2014" name="Gene">
        <title>A comparative genomic analysis of the alkalitolerant soil bacterium Bacillus lehensis G1.</title>
        <authorList>
            <person name="Noor Y.M."/>
            <person name="Samsulrizal N.H."/>
            <person name="Jema'on N.A."/>
            <person name="Low K.O."/>
            <person name="Ramli A.N."/>
            <person name="Alias N.I."/>
            <person name="Damis S.I."/>
            <person name="Fuzi S.F."/>
            <person name="Isa M.N."/>
            <person name="Murad A.M."/>
            <person name="Raih M.F."/>
            <person name="Bakar F.D."/>
            <person name="Najimudin N."/>
            <person name="Mahadi N.M."/>
            <person name="Illias R.M."/>
        </authorList>
    </citation>
    <scope>NUCLEOTIDE SEQUENCE [LARGE SCALE GENOMIC DNA]</scope>
    <source>
        <strain evidence="2 3">G1</strain>
    </source>
</reference>
<dbReference type="InterPro" id="IPR013022">
    <property type="entry name" value="Xyl_isomerase-like_TIM-brl"/>
</dbReference>
<dbReference type="KEGG" id="ble:BleG1_0200"/>
<dbReference type="EMBL" id="CP003923">
    <property type="protein sequence ID" value="AIC92808.1"/>
    <property type="molecule type" value="Genomic_DNA"/>
</dbReference>
<evidence type="ECO:0000313" key="3">
    <source>
        <dbReference type="Proteomes" id="UP000027142"/>
    </source>
</evidence>
<dbReference type="GO" id="GO:0016853">
    <property type="term" value="F:isomerase activity"/>
    <property type="evidence" value="ECO:0007669"/>
    <property type="project" value="UniProtKB-KW"/>
</dbReference>
<dbReference type="SUPFAM" id="SSF51658">
    <property type="entry name" value="Xylose isomerase-like"/>
    <property type="match status" value="1"/>
</dbReference>
<dbReference type="PANTHER" id="PTHR12110:SF53">
    <property type="entry name" value="BLR5974 PROTEIN"/>
    <property type="match status" value="1"/>
</dbReference>